<reference evidence="1 2" key="1">
    <citation type="submission" date="2024-09" db="EMBL/GenBank/DDBJ databases">
        <authorList>
            <person name="Sun Q."/>
            <person name="Mori K."/>
        </authorList>
    </citation>
    <scope>NUCLEOTIDE SEQUENCE [LARGE SCALE GENOMIC DNA]</scope>
    <source>
        <strain evidence="1 2">CCM 7759</strain>
    </source>
</reference>
<dbReference type="Pfam" id="PF04294">
    <property type="entry name" value="VanW"/>
    <property type="match status" value="1"/>
</dbReference>
<keyword evidence="2" id="KW-1185">Reference proteome</keyword>
<evidence type="ECO:0000313" key="1">
    <source>
        <dbReference type="EMBL" id="MFC0211239.1"/>
    </source>
</evidence>
<dbReference type="PANTHER" id="PTHR35788">
    <property type="entry name" value="EXPORTED PROTEIN-RELATED"/>
    <property type="match status" value="1"/>
</dbReference>
<dbReference type="Proteomes" id="UP001589776">
    <property type="component" value="Unassembled WGS sequence"/>
</dbReference>
<comment type="caution">
    <text evidence="1">The sequence shown here is derived from an EMBL/GenBank/DDBJ whole genome shotgun (WGS) entry which is preliminary data.</text>
</comment>
<dbReference type="PANTHER" id="PTHR35788:SF1">
    <property type="entry name" value="EXPORTED PROTEIN"/>
    <property type="match status" value="1"/>
</dbReference>
<dbReference type="InterPro" id="IPR052913">
    <property type="entry name" value="Glycopeptide_resist_protein"/>
</dbReference>
<sequence length="280" mass="32648">MFQTVAKPKRRSALRLALGAWWYRMRRYGRWAASSRAFARTMRSEPLSYVAFEHRTPLYRKLKDVDMWLQHNKVVNLSLALPRLNGIVVMPGETFSYWRLIGKPTKRKGYVPGMVLSSGSFRAGIGGGLCQLSNLIYWMALHTPLQVTERHRHSYDVFPDVSRTQPFGSGATCYYNYIDLQIRNPTSEPYQLKVWMEDGYLCGEWRSASRRGVRYRVYEKEHRIRMEPWGGYTRSNSIWRQTMDEAGTVLHDEWITDNHAIMMYEPMLTEGKTEAGTNGK</sequence>
<organism evidence="1 2">
    <name type="scientific">Paenibacillus chartarius</name>
    <dbReference type="NCBI Taxonomy" id="747481"/>
    <lineage>
        <taxon>Bacteria</taxon>
        <taxon>Bacillati</taxon>
        <taxon>Bacillota</taxon>
        <taxon>Bacilli</taxon>
        <taxon>Bacillales</taxon>
        <taxon>Paenibacillaceae</taxon>
        <taxon>Paenibacillus</taxon>
    </lineage>
</organism>
<evidence type="ECO:0000313" key="2">
    <source>
        <dbReference type="Proteomes" id="UP001589776"/>
    </source>
</evidence>
<dbReference type="InterPro" id="IPR007391">
    <property type="entry name" value="Vancomycin_resist_VanW"/>
</dbReference>
<accession>A0ABV6DF18</accession>
<dbReference type="RefSeq" id="WP_377468158.1">
    <property type="nucleotide sequence ID" value="NZ_JBHLWN010000014.1"/>
</dbReference>
<gene>
    <name evidence="1" type="ORF">ACFFK0_02040</name>
</gene>
<protein>
    <submittedName>
        <fullName evidence="1">VanW family protein</fullName>
    </submittedName>
</protein>
<name>A0ABV6DF18_9BACL</name>
<proteinExistence type="predicted"/>
<dbReference type="EMBL" id="JBHLWN010000014">
    <property type="protein sequence ID" value="MFC0211239.1"/>
    <property type="molecule type" value="Genomic_DNA"/>
</dbReference>